<evidence type="ECO:0000313" key="3">
    <source>
        <dbReference type="Proteomes" id="UP000228754"/>
    </source>
</evidence>
<accession>A0A2A5IY25</accession>
<dbReference type="InterPro" id="IPR023577">
    <property type="entry name" value="CYTH_domain"/>
</dbReference>
<dbReference type="CDD" id="cd07762">
    <property type="entry name" value="CYTH-like_Pase_1"/>
    <property type="match status" value="1"/>
</dbReference>
<dbReference type="PIRSF" id="PIRSF012526">
    <property type="entry name" value="CYTH_UCP012526"/>
    <property type="match status" value="1"/>
</dbReference>
<feature type="domain" description="CYTH" evidence="1">
    <location>
        <begin position="4"/>
        <end position="189"/>
    </location>
</feature>
<evidence type="ECO:0000259" key="1">
    <source>
        <dbReference type="PROSITE" id="PS51707"/>
    </source>
</evidence>
<sequence length="192" mass="22727">MAQEIEIELKQLLLKEEFEQLKQYFQLKDTDFRTQTNYYLDTPQFDIKSQFAALRMREKDGQWVLTLKEPHEIGLLETHQTLAPPASLEQFQLPEGEVADRLDNLNIQKDQIVYFGSLETSRAEKMINEGLIVLDHSRYLTVEDYELEFEVSDLEIGQTAFSALLRQFQIPTRKTKNKVVRFYEEKMKTQNR</sequence>
<dbReference type="InterPro" id="IPR009195">
    <property type="entry name" value="Uncharacterised_YjbK"/>
</dbReference>
<dbReference type="SUPFAM" id="SSF55154">
    <property type="entry name" value="CYTH-like phosphatases"/>
    <property type="match status" value="1"/>
</dbReference>
<dbReference type="PROSITE" id="PS51707">
    <property type="entry name" value="CYTH"/>
    <property type="match status" value="1"/>
</dbReference>
<gene>
    <name evidence="2" type="ORF">CEY02_05500</name>
</gene>
<dbReference type="Proteomes" id="UP000228754">
    <property type="component" value="Unassembled WGS sequence"/>
</dbReference>
<dbReference type="Gene3D" id="2.40.320.10">
    <property type="entry name" value="Hypothetical Protein Pfu-838710-001"/>
    <property type="match status" value="1"/>
</dbReference>
<comment type="caution">
    <text evidence="2">The sequence shown here is derived from an EMBL/GenBank/DDBJ whole genome shotgun (WGS) entry which is preliminary data.</text>
</comment>
<organism evidence="2 3">
    <name type="scientific">Bacillus pumilus</name>
    <name type="common">Bacillus mesentericus</name>
    <dbReference type="NCBI Taxonomy" id="1408"/>
    <lineage>
        <taxon>Bacteria</taxon>
        <taxon>Bacillati</taxon>
        <taxon>Bacillota</taxon>
        <taxon>Bacilli</taxon>
        <taxon>Bacillales</taxon>
        <taxon>Bacillaceae</taxon>
        <taxon>Bacillus</taxon>
    </lineage>
</organism>
<protein>
    <submittedName>
        <fullName evidence="2">CYTH domain-containing protein</fullName>
    </submittedName>
</protein>
<dbReference type="InterPro" id="IPR033469">
    <property type="entry name" value="CYTH-like_dom_sf"/>
</dbReference>
<evidence type="ECO:0000313" key="2">
    <source>
        <dbReference type="EMBL" id="PCK22153.1"/>
    </source>
</evidence>
<dbReference type="SMART" id="SM01118">
    <property type="entry name" value="CYTH"/>
    <property type="match status" value="1"/>
</dbReference>
<dbReference type="AlphaFoldDB" id="A0A2A5IY25"/>
<dbReference type="OrthoDB" id="384378at2"/>
<reference evidence="2 3" key="1">
    <citation type="submission" date="2017-06" db="EMBL/GenBank/DDBJ databases">
        <title>Draft Genome Sequence of Bacillus sp Strain 36R Isolated from saline sediment at Atanasia, Sonora, Mexico.</title>
        <authorList>
            <person name="Sanchez Diaz R."/>
            <person name="Quiroz Macias M.E."/>
            <person name="Ibarra Gamez J.C."/>
            <person name="Enciso Ibarra J."/>
            <person name="Gomez Gil B."/>
            <person name="Galaviz Silva L."/>
        </authorList>
    </citation>
    <scope>NUCLEOTIDE SEQUENCE [LARGE SCALE GENOMIC DNA]</scope>
    <source>
        <strain evidence="2 3">36R_ATNSAL</strain>
    </source>
</reference>
<name>A0A2A5IY25_BACPU</name>
<dbReference type="EMBL" id="NKHG01000038">
    <property type="protein sequence ID" value="PCK22153.1"/>
    <property type="molecule type" value="Genomic_DNA"/>
</dbReference>
<proteinExistence type="predicted"/>
<dbReference type="Pfam" id="PF01928">
    <property type="entry name" value="CYTH"/>
    <property type="match status" value="1"/>
</dbReference>